<dbReference type="Proteomes" id="UP001315686">
    <property type="component" value="Unassembled WGS sequence"/>
</dbReference>
<sequence>MDTELVEQSQLQKAMLFELAIARAELILAGQADPKWDDCIAIALARQSRHYDARKPDGIAGSDQEVAQHAAQNLVSILKRVSQTQGSQIVRNPVIPGMGWIASGTGDFSIGKVLVEVKHTDRNFIAGDFRQILMYWLLKYSSAIERDEVVWSECLLLNPRRNYCLAVNFDKLLQSASSNSNRVELCEALRSIVEHDIARR</sequence>
<reference evidence="1 2" key="1">
    <citation type="journal article" date="2021" name="Arch. Microbiol.">
        <title>Harenicola maris gen. nov., sp. nov. isolated from the Sea of Japan shallow sediments.</title>
        <authorList>
            <person name="Romanenko L.A."/>
            <person name="Kurilenko V.V."/>
            <person name="Chernysheva N.Y."/>
            <person name="Tekutyeva L.A."/>
            <person name="Velansky P.V."/>
            <person name="Svetashev V.I."/>
            <person name="Isaeva M.P."/>
        </authorList>
    </citation>
    <scope>NUCLEOTIDE SEQUENCE [LARGE SCALE GENOMIC DNA]</scope>
    <source>
        <strain evidence="1 2">KMM 3653</strain>
    </source>
</reference>
<evidence type="ECO:0000313" key="1">
    <source>
        <dbReference type="EMBL" id="MBT0959396.1"/>
    </source>
</evidence>
<accession>A0AAP2G9F1</accession>
<proteinExistence type="predicted"/>
<protein>
    <submittedName>
        <fullName evidence="1">Uncharacterized protein</fullName>
    </submittedName>
</protein>
<name>A0AAP2G9F1_9RHOB</name>
<comment type="caution">
    <text evidence="1">The sequence shown here is derived from an EMBL/GenBank/DDBJ whole genome shotgun (WGS) entry which is preliminary data.</text>
</comment>
<organism evidence="1 2">
    <name type="scientific">Harenicola maris</name>
    <dbReference type="NCBI Taxonomy" id="2841044"/>
    <lineage>
        <taxon>Bacteria</taxon>
        <taxon>Pseudomonadati</taxon>
        <taxon>Pseudomonadota</taxon>
        <taxon>Alphaproteobacteria</taxon>
        <taxon>Rhodobacterales</taxon>
        <taxon>Paracoccaceae</taxon>
        <taxon>Harenicola</taxon>
    </lineage>
</organism>
<keyword evidence="2" id="KW-1185">Reference proteome</keyword>
<gene>
    <name evidence="1" type="ORF">IV417_18550</name>
</gene>
<dbReference type="AlphaFoldDB" id="A0AAP2G9F1"/>
<evidence type="ECO:0000313" key="2">
    <source>
        <dbReference type="Proteomes" id="UP001315686"/>
    </source>
</evidence>
<dbReference type="EMBL" id="JADQAZ010000004">
    <property type="protein sequence ID" value="MBT0959396.1"/>
    <property type="molecule type" value="Genomic_DNA"/>
</dbReference>